<dbReference type="InterPro" id="IPR000601">
    <property type="entry name" value="PKD_dom"/>
</dbReference>
<dbReference type="InterPro" id="IPR035986">
    <property type="entry name" value="PKD_dom_sf"/>
</dbReference>
<feature type="domain" description="MAM" evidence="2">
    <location>
        <begin position="600"/>
        <end position="794"/>
    </location>
</feature>
<dbReference type="InterPro" id="IPR000998">
    <property type="entry name" value="MAM_dom"/>
</dbReference>
<dbReference type="CDD" id="cd06263">
    <property type="entry name" value="MAM"/>
    <property type="match status" value="1"/>
</dbReference>
<evidence type="ECO:0000256" key="1">
    <source>
        <dbReference type="SAM" id="SignalP"/>
    </source>
</evidence>
<dbReference type="Pfam" id="PF20009">
    <property type="entry name" value="GEVED"/>
    <property type="match status" value="3"/>
</dbReference>
<dbReference type="PANTHER" id="PTHR23282">
    <property type="entry name" value="APICAL ENDOSOMAL GLYCOPROTEIN PRECURSOR"/>
    <property type="match status" value="1"/>
</dbReference>
<organism evidence="4 5">
    <name type="scientific">Adhaeribacter terrigena</name>
    <dbReference type="NCBI Taxonomy" id="2793070"/>
    <lineage>
        <taxon>Bacteria</taxon>
        <taxon>Pseudomonadati</taxon>
        <taxon>Bacteroidota</taxon>
        <taxon>Cytophagia</taxon>
        <taxon>Cytophagales</taxon>
        <taxon>Hymenobacteraceae</taxon>
        <taxon>Adhaeribacter</taxon>
    </lineage>
</organism>
<dbReference type="EMBL" id="JAEHFX010000001">
    <property type="protein sequence ID" value="MBK0401621.1"/>
    <property type="molecule type" value="Genomic_DNA"/>
</dbReference>
<evidence type="ECO:0000259" key="2">
    <source>
        <dbReference type="PROSITE" id="PS50060"/>
    </source>
</evidence>
<dbReference type="SMART" id="SM00137">
    <property type="entry name" value="MAM"/>
    <property type="match status" value="1"/>
</dbReference>
<dbReference type="InterPro" id="IPR013320">
    <property type="entry name" value="ConA-like_dom_sf"/>
</dbReference>
<dbReference type="Pfam" id="PF00629">
    <property type="entry name" value="MAM"/>
    <property type="match status" value="1"/>
</dbReference>
<dbReference type="SUPFAM" id="SSF49899">
    <property type="entry name" value="Concanavalin A-like lectins/glucanases"/>
    <property type="match status" value="1"/>
</dbReference>
<sequence length="1049" mass="111812">MKSKYTGFNFLLLICLFWLAALPKTLAQAQYCTSNLYTTGCSANDRIDRFEFGTINNLTTGCGTNGYSDFTSISANVTRNNNYTLRVQANAASAQGFGVWIDFNQDLDFDDAGEFVYATPTTGTQLYTKQIPIPGSAMLGQTRLRVRSVKNALLVAGSACVQFAFGETEDYSLNVLPNTQYCTDLYQLGCTAQTMISAVKLNTINTNDVFCTSGSGYVNRTSMSTTVQMGVTYPLEVTVAYNAGAAAVWVDYNNDLDFDDAGEFIISDVGGIGGSAEINGTITIPQNITPGNKRMRVRSANTLFGFQPTDACRYESNGETEDYTLNVVGQPGYCTIGLYQQGCNGGSSSPSITAVTFAGISNFSACSPNGYGDFTNLAASVRPATKYPLSVGVGRTNLAIGVWIDFNRDFQFNDADEFVYQSAVQTGQAITDSIRIPANAPLGSTRMRIRTFSTNQVPQANQACFMASSGETEDYTIIITPPPGPVDVGVSEIITPKSSCGLGTTETVSIVVKNYGTTTQSNFPVNYAVNGVPAGNQTVSRSLIAGDTIHLNFISKANLSALSNFNLKSWTGLSSDAQLLNDTASISVTNFGNGVSVYPYTENFDSFVPLIANNVVLAGLFQNGWSNTTNDIIDWRVSSTSTRQLANVGPTSDHTTGSGLYVNVINTTPGGATANLESPCLNFTNVNNPTLEFWYHMFNIGSGSLAVDVNDGGTWNLNIFTLNGSQQGVRPDPWLKATVSLLPYAGKVIRLRFRAQSGTTGAIALDDIGLSNPPFPVHNIGVSLLSSPQTGCSLKAAENICLQVTNLGNQPAINFPITYQVNNLAPVTQAFPVNPLAPGASVSFCFGTKANLSAAGNYQLKVYTALPADSDKSNDTLQATVTNTLPDLNFTFTPTAPQTYQFTAQNLGAGNISWDFGDGNTSSVASPVHQFTTAGSYTVKLTAASANGCDGEVQQSVSVVVNGIKEESGKAFQVYPNPANANVTISLAENNAGKQVLLISALGVTLKEYRIPAGILKTQFAVNELPAGAYFIKVFSEKQSYLQPLILTR</sequence>
<dbReference type="InterPro" id="IPR045474">
    <property type="entry name" value="GEVED"/>
</dbReference>
<comment type="caution">
    <text evidence="4">The sequence shown here is derived from an EMBL/GenBank/DDBJ whole genome shotgun (WGS) entry which is preliminary data.</text>
</comment>
<feature type="domain" description="PKD" evidence="3">
    <location>
        <begin position="914"/>
        <end position="961"/>
    </location>
</feature>
<dbReference type="NCBIfam" id="TIGR04183">
    <property type="entry name" value="Por_Secre_tail"/>
    <property type="match status" value="1"/>
</dbReference>
<reference evidence="4 5" key="1">
    <citation type="submission" date="2020-12" db="EMBL/GenBank/DDBJ databases">
        <title>Bacterial novel species Adhaeribacter sp. BT258 isolated from soil.</title>
        <authorList>
            <person name="Jung H.-Y."/>
        </authorList>
    </citation>
    <scope>NUCLEOTIDE SEQUENCE [LARGE SCALE GENOMIC DNA]</scope>
    <source>
        <strain evidence="4 5">BT258</strain>
    </source>
</reference>
<accession>A0ABS1BWV2</accession>
<name>A0ABS1BWV2_9BACT</name>
<dbReference type="Gene3D" id="2.60.40.10">
    <property type="entry name" value="Immunoglobulins"/>
    <property type="match status" value="3"/>
</dbReference>
<dbReference type="PROSITE" id="PS50060">
    <property type="entry name" value="MAM_2"/>
    <property type="match status" value="1"/>
</dbReference>
<dbReference type="InterPro" id="IPR013783">
    <property type="entry name" value="Ig-like_fold"/>
</dbReference>
<keyword evidence="1" id="KW-0732">Signal</keyword>
<dbReference type="PROSITE" id="PS50093">
    <property type="entry name" value="PKD"/>
    <property type="match status" value="1"/>
</dbReference>
<feature type="chain" id="PRO_5045837649" evidence="1">
    <location>
        <begin position="21"/>
        <end position="1049"/>
    </location>
</feature>
<dbReference type="InterPro" id="IPR051560">
    <property type="entry name" value="MAM_domain-containing"/>
</dbReference>
<dbReference type="RefSeq" id="WP_200504246.1">
    <property type="nucleotide sequence ID" value="NZ_JAEHFX010000001.1"/>
</dbReference>
<evidence type="ECO:0000313" key="4">
    <source>
        <dbReference type="EMBL" id="MBK0401621.1"/>
    </source>
</evidence>
<dbReference type="Pfam" id="PF18962">
    <property type="entry name" value="Por_Secre_tail"/>
    <property type="match status" value="1"/>
</dbReference>
<dbReference type="InterPro" id="IPR022409">
    <property type="entry name" value="PKD/Chitinase_dom"/>
</dbReference>
<dbReference type="SMART" id="SM00089">
    <property type="entry name" value="PKD"/>
    <property type="match status" value="1"/>
</dbReference>
<evidence type="ECO:0000313" key="5">
    <source>
        <dbReference type="Proteomes" id="UP000644147"/>
    </source>
</evidence>
<dbReference type="Proteomes" id="UP000644147">
    <property type="component" value="Unassembled WGS sequence"/>
</dbReference>
<proteinExistence type="predicted"/>
<gene>
    <name evidence="4" type="ORF">I5M27_01410</name>
</gene>
<dbReference type="InterPro" id="IPR026444">
    <property type="entry name" value="Secre_tail"/>
</dbReference>
<keyword evidence="5" id="KW-1185">Reference proteome</keyword>
<protein>
    <submittedName>
        <fullName evidence="4">T9SS type A sorting domain-containing protein</fullName>
    </submittedName>
</protein>
<dbReference type="SUPFAM" id="SSF49299">
    <property type="entry name" value="PKD domain"/>
    <property type="match status" value="1"/>
</dbReference>
<dbReference type="Pfam" id="PF18911">
    <property type="entry name" value="PKD_4"/>
    <property type="match status" value="1"/>
</dbReference>
<dbReference type="CDD" id="cd00146">
    <property type="entry name" value="PKD"/>
    <property type="match status" value="1"/>
</dbReference>
<dbReference type="Gene3D" id="2.60.120.200">
    <property type="match status" value="1"/>
</dbReference>
<dbReference type="PANTHER" id="PTHR23282:SF101">
    <property type="entry name" value="MAM DOMAIN-CONTAINING PROTEIN"/>
    <property type="match status" value="1"/>
</dbReference>
<feature type="signal peptide" evidence="1">
    <location>
        <begin position="1"/>
        <end position="20"/>
    </location>
</feature>
<evidence type="ECO:0000259" key="3">
    <source>
        <dbReference type="PROSITE" id="PS50093"/>
    </source>
</evidence>